<comment type="caution">
    <text evidence="6">The sequence shown here is derived from an EMBL/GenBank/DDBJ whole genome shotgun (WGS) entry which is preliminary data.</text>
</comment>
<dbReference type="PANTHER" id="PTHR47245">
    <property type="entry name" value="PEPTIDYLPROLYL ISOMERASE"/>
    <property type="match status" value="1"/>
</dbReference>
<dbReference type="EC" id="5.2.1.8" evidence="3"/>
<evidence type="ECO:0000256" key="4">
    <source>
        <dbReference type="ARBA" id="ARBA00023110"/>
    </source>
</evidence>
<keyword evidence="6" id="KW-0413">Isomerase</keyword>
<sequence length="320" mass="35703">MAIADRRLRRLLRAPWLHFLLLGGLLHLGQGLLPSAAAALPTGAADVERLRREWRAETGRWPSHAELLASTERWLDEQALLAEALHRELDLRDSVARERLLANLRFARPELGDDEAALLAEARRLGMPASDLVVRRRLVQRLEQELSAGQTVDEAALRAYVAAHPERYGQPERLRFSQLYLNRDRPGRSADQAEQLLARLRAEPGLDPATLGDAWLFDGDAVPQSLAQLRQRYGAGLAAALQTAPAGAWVGPVETVYGWHLLQLQERLPAQAPDYPAVRQRAAYAWLAEQEPAWRRARLDGWRRDQGLPSASALLAEAGR</sequence>
<dbReference type="InterPro" id="IPR000297">
    <property type="entry name" value="PPIase_PpiC"/>
</dbReference>
<dbReference type="InParanoid" id="A0A3N0VHB9"/>
<evidence type="ECO:0000256" key="2">
    <source>
        <dbReference type="ARBA" id="ARBA00007656"/>
    </source>
</evidence>
<comment type="catalytic activity">
    <reaction evidence="1">
        <text>[protein]-peptidylproline (omega=180) = [protein]-peptidylproline (omega=0)</text>
        <dbReference type="Rhea" id="RHEA:16237"/>
        <dbReference type="Rhea" id="RHEA-COMP:10747"/>
        <dbReference type="Rhea" id="RHEA-COMP:10748"/>
        <dbReference type="ChEBI" id="CHEBI:83833"/>
        <dbReference type="ChEBI" id="CHEBI:83834"/>
        <dbReference type="EC" id="5.2.1.8"/>
    </reaction>
</comment>
<dbReference type="InterPro" id="IPR050245">
    <property type="entry name" value="PrsA_foldase"/>
</dbReference>
<keyword evidence="7" id="KW-1185">Reference proteome</keyword>
<comment type="similarity">
    <text evidence="2">Belongs to the PpiC/parvulin rotamase family.</text>
</comment>
<accession>A0A3N0VHB9</accession>
<dbReference type="Pfam" id="PF13145">
    <property type="entry name" value="Rotamase_2"/>
    <property type="match status" value="1"/>
</dbReference>
<dbReference type="GO" id="GO:0003755">
    <property type="term" value="F:peptidyl-prolyl cis-trans isomerase activity"/>
    <property type="evidence" value="ECO:0007669"/>
    <property type="project" value="UniProtKB-KW"/>
</dbReference>
<dbReference type="PANTHER" id="PTHR47245:SF2">
    <property type="entry name" value="PEPTIDYL-PROLYL CIS-TRANS ISOMERASE HP_0175-RELATED"/>
    <property type="match status" value="1"/>
</dbReference>
<dbReference type="EMBL" id="RJVO01000002">
    <property type="protein sequence ID" value="ROH92105.1"/>
    <property type="molecule type" value="Genomic_DNA"/>
</dbReference>
<feature type="domain" description="PpiC" evidence="5">
    <location>
        <begin position="152"/>
        <end position="279"/>
    </location>
</feature>
<organism evidence="6 7">
    <name type="scientific">Stagnimonas aquatica</name>
    <dbReference type="NCBI Taxonomy" id="2689987"/>
    <lineage>
        <taxon>Bacteria</taxon>
        <taxon>Pseudomonadati</taxon>
        <taxon>Pseudomonadota</taxon>
        <taxon>Gammaproteobacteria</taxon>
        <taxon>Nevskiales</taxon>
        <taxon>Nevskiaceae</taxon>
        <taxon>Stagnimonas</taxon>
    </lineage>
</organism>
<evidence type="ECO:0000256" key="3">
    <source>
        <dbReference type="ARBA" id="ARBA00013194"/>
    </source>
</evidence>
<evidence type="ECO:0000313" key="7">
    <source>
        <dbReference type="Proteomes" id="UP000282106"/>
    </source>
</evidence>
<dbReference type="RefSeq" id="WP_123211148.1">
    <property type="nucleotide sequence ID" value="NZ_RJVO01000002.1"/>
</dbReference>
<name>A0A3N0VHB9_9GAMM</name>
<dbReference type="Proteomes" id="UP000282106">
    <property type="component" value="Unassembled WGS sequence"/>
</dbReference>
<evidence type="ECO:0000259" key="5">
    <source>
        <dbReference type="Pfam" id="PF13145"/>
    </source>
</evidence>
<dbReference type="AlphaFoldDB" id="A0A3N0VHB9"/>
<gene>
    <name evidence="6" type="ORF">ED208_06980</name>
</gene>
<evidence type="ECO:0000256" key="1">
    <source>
        <dbReference type="ARBA" id="ARBA00000971"/>
    </source>
</evidence>
<proteinExistence type="inferred from homology"/>
<evidence type="ECO:0000313" key="6">
    <source>
        <dbReference type="EMBL" id="ROH92105.1"/>
    </source>
</evidence>
<reference evidence="6 7" key="1">
    <citation type="submission" date="2018-10" db="EMBL/GenBank/DDBJ databases">
        <authorList>
            <person name="Chen W.-M."/>
        </authorList>
    </citation>
    <scope>NUCLEOTIDE SEQUENCE [LARGE SCALE GENOMIC DNA]</scope>
    <source>
        <strain evidence="6 7">THS-13</strain>
    </source>
</reference>
<keyword evidence="4" id="KW-0697">Rotamase</keyword>
<protein>
    <recommendedName>
        <fullName evidence="3">peptidylprolyl isomerase</fullName>
        <ecNumber evidence="3">5.2.1.8</ecNumber>
    </recommendedName>
</protein>